<keyword evidence="1" id="KW-0812">Transmembrane</keyword>
<evidence type="ECO:0000313" key="2">
    <source>
        <dbReference type="EMBL" id="GAG93390.1"/>
    </source>
</evidence>
<dbReference type="EMBL" id="BART01022196">
    <property type="protein sequence ID" value="GAG93390.1"/>
    <property type="molecule type" value="Genomic_DNA"/>
</dbReference>
<feature type="transmembrane region" description="Helical" evidence="1">
    <location>
        <begin position="7"/>
        <end position="24"/>
    </location>
</feature>
<gene>
    <name evidence="2" type="ORF">S01H4_40698</name>
</gene>
<protein>
    <submittedName>
        <fullName evidence="2">Uncharacterized protein</fullName>
    </submittedName>
</protein>
<accession>X1BED9</accession>
<reference evidence="2" key="1">
    <citation type="journal article" date="2014" name="Front. Microbiol.">
        <title>High frequency of phylogenetically diverse reductive dehalogenase-homologous genes in deep subseafloor sedimentary metagenomes.</title>
        <authorList>
            <person name="Kawai M."/>
            <person name="Futagami T."/>
            <person name="Toyoda A."/>
            <person name="Takaki Y."/>
            <person name="Nishi S."/>
            <person name="Hori S."/>
            <person name="Arai W."/>
            <person name="Tsubouchi T."/>
            <person name="Morono Y."/>
            <person name="Uchiyama I."/>
            <person name="Ito T."/>
            <person name="Fujiyama A."/>
            <person name="Inagaki F."/>
            <person name="Takami H."/>
        </authorList>
    </citation>
    <scope>NUCLEOTIDE SEQUENCE</scope>
    <source>
        <strain evidence="2">Expedition CK06-06</strain>
    </source>
</reference>
<keyword evidence="1" id="KW-1133">Transmembrane helix</keyword>
<evidence type="ECO:0000256" key="1">
    <source>
        <dbReference type="SAM" id="Phobius"/>
    </source>
</evidence>
<keyword evidence="1" id="KW-0472">Membrane</keyword>
<proteinExistence type="predicted"/>
<sequence length="77" mass="9032">MSSKETIKAAVISLILLGFFEALYFKQEFFWIIIIPIALVFVLAFVWIFGPDLIRRKSLKMKKMILPFLLLFGIVFF</sequence>
<dbReference type="AlphaFoldDB" id="X1BED9"/>
<name>X1BED9_9ZZZZ</name>
<comment type="caution">
    <text evidence="2">The sequence shown here is derived from an EMBL/GenBank/DDBJ whole genome shotgun (WGS) entry which is preliminary data.</text>
</comment>
<feature type="non-terminal residue" evidence="2">
    <location>
        <position position="77"/>
    </location>
</feature>
<organism evidence="2">
    <name type="scientific">marine sediment metagenome</name>
    <dbReference type="NCBI Taxonomy" id="412755"/>
    <lineage>
        <taxon>unclassified sequences</taxon>
        <taxon>metagenomes</taxon>
        <taxon>ecological metagenomes</taxon>
    </lineage>
</organism>
<feature type="transmembrane region" description="Helical" evidence="1">
    <location>
        <begin position="30"/>
        <end position="49"/>
    </location>
</feature>